<feature type="transmembrane region" description="Helical" evidence="1">
    <location>
        <begin position="390"/>
        <end position="410"/>
    </location>
</feature>
<dbReference type="RefSeq" id="XP_019702414.1">
    <property type="nucleotide sequence ID" value="XM_019846855.2"/>
</dbReference>
<proteinExistence type="predicted"/>
<dbReference type="RefSeq" id="XP_073099293.1">
    <property type="nucleotide sequence ID" value="XM_073243192.1"/>
</dbReference>
<keyword evidence="2" id="KW-1185">Reference proteome</keyword>
<feature type="transmembrane region" description="Helical" evidence="1">
    <location>
        <begin position="72"/>
        <end position="93"/>
    </location>
</feature>
<name>A0A6J0PC57_ELAGV</name>
<sequence length="563" mass="63567">MSCPAKAFHYNGTLCACEPGYYYMANGNCVLFEVPGGGGNWEVSSGIAPEPTFLMTVLPLENIKRFTQSQAVLLEATLVVLVLWLAFCLAIRFGKVDGGKSIWFRLRWWISRLDFFFDTKHWLDDQKVVVKRKTELGGTFSVASWILFVGLLSALLYQVITKRSIEVHRVRPANAPDLLSFVNDLEFNITTISSMSCTQLRGLDTLVIGTPGFIDYRVFPLSTYVSYNCQNTSRGPTISLKCNSCQIPRRNHYISWQFVDLPNDPAIAVGFQFNLTAKDHGDDRHVSFVSGTMKSESYTNNKPKTFRGPDLNILKIHLFPQAYHNKHNLKLIQPLLHDFIPGSSFSEASDLQVSLQTPKDGLINTTLYISYLSDYIMEIDHENVMSPVSFLADVGGLYAISLAIFLYSLLQCEARIKRLHYEDNVMRNIRSRRRAQRNWDKLRKYVMYTWGPSNLDGNNTSSKRYTLQGIGSLHKKRQPSRNTSCLDKNFGIPDEMNVVPMAVLTERVKSSLAGSMVNSDGTIPDSRGERLLKVLGQEMLDVRVEGQNQRSNDLCTGSTSQPQ</sequence>
<dbReference type="GeneID" id="105034044"/>
<protein>
    <submittedName>
        <fullName evidence="3 4">Uncharacterized protein LOC105034044 isoform X1</fullName>
    </submittedName>
</protein>
<evidence type="ECO:0000313" key="4">
    <source>
        <dbReference type="RefSeq" id="XP_019702413.1"/>
    </source>
</evidence>
<keyword evidence="1" id="KW-0812">Transmembrane</keyword>
<feature type="transmembrane region" description="Helical" evidence="1">
    <location>
        <begin position="142"/>
        <end position="160"/>
    </location>
</feature>
<dbReference type="PANTHER" id="PTHR37254:SF1">
    <property type="entry name" value="OS01G0100500 PROTEIN"/>
    <property type="match status" value="1"/>
</dbReference>
<dbReference type="PANTHER" id="PTHR37254">
    <property type="entry name" value="OS01G0100500 PROTEIN"/>
    <property type="match status" value="1"/>
</dbReference>
<keyword evidence="1" id="KW-0472">Membrane</keyword>
<dbReference type="RefSeq" id="XP_019702413.1">
    <property type="nucleotide sequence ID" value="XM_019846854.2"/>
</dbReference>
<dbReference type="AlphaFoldDB" id="A0A6J0PC57"/>
<keyword evidence="1" id="KW-1133">Transmembrane helix</keyword>
<reference evidence="3 4" key="1">
    <citation type="submission" date="2025-04" db="UniProtKB">
        <authorList>
            <consortium name="RefSeq"/>
        </authorList>
    </citation>
    <scope>IDENTIFICATION</scope>
</reference>
<dbReference type="RefSeq" id="XP_073099291.1">
    <property type="nucleotide sequence ID" value="XM_073243190.1"/>
</dbReference>
<evidence type="ECO:0000313" key="3">
    <source>
        <dbReference type="RefSeq" id="XP_010907365.1"/>
    </source>
</evidence>
<evidence type="ECO:0000313" key="2">
    <source>
        <dbReference type="Proteomes" id="UP000504607"/>
    </source>
</evidence>
<dbReference type="OrthoDB" id="1909934at2759"/>
<organism evidence="2 4">
    <name type="scientific">Elaeis guineensis var. tenera</name>
    <name type="common">Oil palm</name>
    <dbReference type="NCBI Taxonomy" id="51953"/>
    <lineage>
        <taxon>Eukaryota</taxon>
        <taxon>Viridiplantae</taxon>
        <taxon>Streptophyta</taxon>
        <taxon>Embryophyta</taxon>
        <taxon>Tracheophyta</taxon>
        <taxon>Spermatophyta</taxon>
        <taxon>Magnoliopsida</taxon>
        <taxon>Liliopsida</taxon>
        <taxon>Arecaceae</taxon>
        <taxon>Arecoideae</taxon>
        <taxon>Cocoseae</taxon>
        <taxon>Elaeidinae</taxon>
        <taxon>Elaeis</taxon>
    </lineage>
</organism>
<dbReference type="PROSITE" id="PS51257">
    <property type="entry name" value="PROKAR_LIPOPROTEIN"/>
    <property type="match status" value="1"/>
</dbReference>
<evidence type="ECO:0000256" key="1">
    <source>
        <dbReference type="SAM" id="Phobius"/>
    </source>
</evidence>
<dbReference type="RefSeq" id="XP_010907365.1">
    <property type="nucleotide sequence ID" value="XM_010909063.3"/>
</dbReference>
<dbReference type="Proteomes" id="UP000504607">
    <property type="component" value="Unplaced"/>
</dbReference>
<dbReference type="RefSeq" id="XP_073099292.1">
    <property type="nucleotide sequence ID" value="XM_073243191.1"/>
</dbReference>
<dbReference type="KEGG" id="egu:105034044"/>
<accession>A0A6J0PC57</accession>
<gene>
    <name evidence="3 4 5" type="primary">LOC105034044</name>
</gene>
<evidence type="ECO:0000313" key="5">
    <source>
        <dbReference type="RefSeq" id="XP_019702414.1"/>
    </source>
</evidence>
<dbReference type="CDD" id="cd19941">
    <property type="entry name" value="TIL"/>
    <property type="match status" value="1"/>
</dbReference>